<comment type="caution">
    <text evidence="1">The sequence shown here is derived from an EMBL/GenBank/DDBJ whole genome shotgun (WGS) entry which is preliminary data.</text>
</comment>
<dbReference type="Proteomes" id="UP001162992">
    <property type="component" value="Chromosome 3"/>
</dbReference>
<reference evidence="2" key="1">
    <citation type="journal article" date="2024" name="Proc. Natl. Acad. Sci. U.S.A.">
        <title>Extraordinary preservation of gene collinearity over three hundred million years revealed in homosporous lycophytes.</title>
        <authorList>
            <person name="Li C."/>
            <person name="Wickell D."/>
            <person name="Kuo L.Y."/>
            <person name="Chen X."/>
            <person name="Nie B."/>
            <person name="Liao X."/>
            <person name="Peng D."/>
            <person name="Ji J."/>
            <person name="Jenkins J."/>
            <person name="Williams M."/>
            <person name="Shu S."/>
            <person name="Plott C."/>
            <person name="Barry K."/>
            <person name="Rajasekar S."/>
            <person name="Grimwood J."/>
            <person name="Han X."/>
            <person name="Sun S."/>
            <person name="Hou Z."/>
            <person name="He W."/>
            <person name="Dai G."/>
            <person name="Sun C."/>
            <person name="Schmutz J."/>
            <person name="Leebens-Mack J.H."/>
            <person name="Li F.W."/>
            <person name="Wang L."/>
        </authorList>
    </citation>
    <scope>NUCLEOTIDE SEQUENCE [LARGE SCALE GENOMIC DNA]</scope>
    <source>
        <strain evidence="2">cv. PW_Plant_1</strain>
    </source>
</reference>
<accession>A0ACC2E9W3</accession>
<evidence type="ECO:0000313" key="1">
    <source>
        <dbReference type="EMBL" id="KAJ7563072.1"/>
    </source>
</evidence>
<sequence>MRRRIVGFPWLQEEHLPYTVKHQIQGGQKLRREKREFHPDRDFQLRGVINRGVVSIAGFNCAEAVNFATADWLPHGSFAVDRYRFYHKEAVLSHDELLCVVAKNKCSSKTLEWLRLELTRVISTERCERERLWQHGTIKSSRMTPRARPQHIGDEEDQECIICRYYLHLSAVVCSCRPEKAVCLQHARQLCECSADKQQLLYRYSIAELEDLLKLENEVLEDCKSEDVSSDCRNHRPRIYEEQCGVRPLNTDAMKKVKGRSVRFTELAESWLSQARVETRTSPLLSVVNDLLGQAEQFLWAGHEMDLVRCMTKVLETSSVWGNDIANCYHAIEDQACGSNGQRSKVSLSWVQELVAVDPLPCMESCLPMLKVKVQEACDLQQQILSSLSASPPSEVRALQLLQKMAASSPFTYPEMQQLNEVLISAQFWSERLQKILSTGNIHSNCGGTSNVADIYQLRHLQSEGAQMPVIVPEKKLLDVVIKKVEVWQHHANQLLDSTAPLQEVEEAVKEAEDLPIYVAEAELLKKRIAEAESWIKRAASATDDSHTHSDYAASTRILKDLLLESRSLKVEVDEVTSLEKEIDRLSWMEKASKALNIKASTSYLVELTEESAKLNLEGELFSKVCKAAEDGLAWEAKAKSVLEFGACYEEFTELISSSAKINVKLSGWDDVKGAIHQSDLWLERANPFLRMHRNRNVLASTLNLQLSTLQELVIEAEFLPVLLGEAGLLRTSLIEAEAWCHKAAELEASMWSMLLCVHDTKHKQMSSENILVLDGENDITLKIQQQLSRLEELFSEGLSFGLEMPQLLKLKSLASTSRWTIKALRALSMSATMQEMESLVAEGKHLVVDLNICTMLETAIARAQDWLGKSVPILANFFSGTRVSKHLLEELLTESQAIPISLYSEVSQIKGILEAHWGWVRQVQNASDLNSTPLSSSDLFLLLEKGEADLVESEDTNFLRLKIEEACAWLKKCRQAIVSSSVDSRLSLKQLLLMLQSSLERTLELLEKVDCDRFKGIKQPACICQTPPTGPNSCLLCCDSCKDWYHPSCLGLTQFQPRTQKHFMCPFCSAVSTGVFSVKEHGLETYFSQRPAIFLLLELLDDSKEIHFRLEEKELLEKIIVSVHLWQTQVRKIVAPGLPQYSKSTVADISFLLAALKGVGRIEVEEEEKARVKLEIAVNAWHIRTKKMLDAPGKPQLRAICRALKEALSVQVPCEDKVLQDIKQRELYASRWVAHAKEVINDHGEMPVDEVQMLIAKGEELPVALTKELAALRERSVLYCVCQKPYDGDRAMIACDRCGEWYHFTCIDLPEPDSSDEDCEDAIQEELTPSGEFFCPNCRKSQRTEHLRLIDDIASERETPHSVVCTTQKHGDLPRLSSVRGKRTNRSMNKGEAMLRQEWSSELLSSGSLHWDLNTSVEGQDQSESCVNANGRPCRRTAGRHSRFESFVMLMRSR</sequence>
<proteinExistence type="predicted"/>
<dbReference type="EMBL" id="CM055094">
    <property type="protein sequence ID" value="KAJ7563072.1"/>
    <property type="molecule type" value="Genomic_DNA"/>
</dbReference>
<protein>
    <submittedName>
        <fullName evidence="1">Uncharacterized protein</fullName>
    </submittedName>
</protein>
<evidence type="ECO:0000313" key="2">
    <source>
        <dbReference type="Proteomes" id="UP001162992"/>
    </source>
</evidence>
<organism evidence="1 2">
    <name type="scientific">Diphasiastrum complanatum</name>
    <name type="common">Issler's clubmoss</name>
    <name type="synonym">Lycopodium complanatum</name>
    <dbReference type="NCBI Taxonomy" id="34168"/>
    <lineage>
        <taxon>Eukaryota</taxon>
        <taxon>Viridiplantae</taxon>
        <taxon>Streptophyta</taxon>
        <taxon>Embryophyta</taxon>
        <taxon>Tracheophyta</taxon>
        <taxon>Lycopodiopsida</taxon>
        <taxon>Lycopodiales</taxon>
        <taxon>Lycopodiaceae</taxon>
        <taxon>Lycopodioideae</taxon>
        <taxon>Diphasiastrum</taxon>
    </lineage>
</organism>
<keyword evidence="2" id="KW-1185">Reference proteome</keyword>
<gene>
    <name evidence="1" type="ORF">O6H91_03G095700</name>
</gene>
<name>A0ACC2E9W3_DIPCM</name>